<evidence type="ECO:0000259" key="2">
    <source>
        <dbReference type="Pfam" id="PF00534"/>
    </source>
</evidence>
<accession>A0ABM1E5S5</accession>
<sequence length="183" mass="21020">MVMFAISIFDVARARLADHIVHWGYLTNKHAYYSALCEADVAISTAQHEFFGVAMLEAVYCGCYPLCPNRLVYPEIFPRDYLYNTPAQLLKTLRRFCKYPNIVRKHKLQPTDSAISVQIHPLKFPSAHGPEIHFPSKGAIHIDTMILVDIILWIGIGKIEYRKFPCPVRYMVVHLYAACYLES</sequence>
<keyword evidence="1" id="KW-0808">Transferase</keyword>
<dbReference type="SUPFAM" id="SSF53756">
    <property type="entry name" value="UDP-Glycosyltransferase/glycogen phosphorylase"/>
    <property type="match status" value="1"/>
</dbReference>
<evidence type="ECO:0000256" key="1">
    <source>
        <dbReference type="ARBA" id="ARBA00022676"/>
    </source>
</evidence>
<dbReference type="Proteomes" id="UP000695022">
    <property type="component" value="Unplaced"/>
</dbReference>
<dbReference type="GeneID" id="106809102"/>
<reference evidence="4" key="1">
    <citation type="submission" date="2025-08" db="UniProtKB">
        <authorList>
            <consortium name="RefSeq"/>
        </authorList>
    </citation>
    <scope>IDENTIFICATION</scope>
</reference>
<dbReference type="PANTHER" id="PTHR13615">
    <property type="entry name" value="GLYCOSYLTRANSFERASE-LIKE 1"/>
    <property type="match status" value="1"/>
</dbReference>
<protein>
    <submittedName>
        <fullName evidence="4">Glycosyltransferase-like domain-containing protein 1</fullName>
    </submittedName>
</protein>
<dbReference type="CDD" id="cd01635">
    <property type="entry name" value="Glycosyltransferase_GTB-type"/>
    <property type="match status" value="1"/>
</dbReference>
<dbReference type="Pfam" id="PF00534">
    <property type="entry name" value="Glycos_transf_1"/>
    <property type="match status" value="1"/>
</dbReference>
<keyword evidence="1" id="KW-0328">Glycosyltransferase</keyword>
<dbReference type="InterPro" id="IPR001296">
    <property type="entry name" value="Glyco_trans_1"/>
</dbReference>
<feature type="domain" description="Glycosyl transferase family 1" evidence="2">
    <location>
        <begin position="14"/>
        <end position="77"/>
    </location>
</feature>
<evidence type="ECO:0000313" key="3">
    <source>
        <dbReference type="Proteomes" id="UP000695022"/>
    </source>
</evidence>
<gene>
    <name evidence="4" type="primary">LOC106809102</name>
</gene>
<proteinExistence type="predicted"/>
<dbReference type="RefSeq" id="XP_014667546.1">
    <property type="nucleotide sequence ID" value="XM_014812060.1"/>
</dbReference>
<name>A0ABM1E5S5_PRICU</name>
<keyword evidence="3" id="KW-1185">Reference proteome</keyword>
<dbReference type="PANTHER" id="PTHR13615:SF3">
    <property type="entry name" value="GLYCOSYLTRANSFERASE-LIKE DOMAIN-CONTAINING PROTEIN 1"/>
    <property type="match status" value="1"/>
</dbReference>
<organism evidence="3 4">
    <name type="scientific">Priapulus caudatus</name>
    <name type="common">Priapulid worm</name>
    <dbReference type="NCBI Taxonomy" id="37621"/>
    <lineage>
        <taxon>Eukaryota</taxon>
        <taxon>Metazoa</taxon>
        <taxon>Ecdysozoa</taxon>
        <taxon>Scalidophora</taxon>
        <taxon>Priapulida</taxon>
        <taxon>Priapulimorpha</taxon>
        <taxon>Priapulimorphida</taxon>
        <taxon>Priapulidae</taxon>
        <taxon>Priapulus</taxon>
    </lineage>
</organism>
<evidence type="ECO:0000313" key="4">
    <source>
        <dbReference type="RefSeq" id="XP_014667546.1"/>
    </source>
</evidence>
<dbReference type="InterPro" id="IPR051862">
    <property type="entry name" value="GT-like_domain_containing_1"/>
</dbReference>
<dbReference type="Gene3D" id="3.40.50.2000">
    <property type="entry name" value="Glycogen Phosphorylase B"/>
    <property type="match status" value="1"/>
</dbReference>